<sequence length="88" mass="9939">MKLPSVTIAIAMSTMPTHLHHNHHHNRHLHDKPAYPFASYLRPSTKPSFNRGNYNKNANLVPASISFDFECLKTAPSQTFLLNQALSD</sequence>
<proteinExistence type="predicted"/>
<dbReference type="Proteomes" id="UP001229421">
    <property type="component" value="Unassembled WGS sequence"/>
</dbReference>
<keyword evidence="2" id="KW-1185">Reference proteome</keyword>
<dbReference type="AlphaFoldDB" id="A0AAD8L0C8"/>
<dbReference type="EMBL" id="JAUHHV010000002">
    <property type="protein sequence ID" value="KAK1432238.1"/>
    <property type="molecule type" value="Genomic_DNA"/>
</dbReference>
<accession>A0AAD8L0C8</accession>
<organism evidence="1 2">
    <name type="scientific">Tagetes erecta</name>
    <name type="common">African marigold</name>
    <dbReference type="NCBI Taxonomy" id="13708"/>
    <lineage>
        <taxon>Eukaryota</taxon>
        <taxon>Viridiplantae</taxon>
        <taxon>Streptophyta</taxon>
        <taxon>Embryophyta</taxon>
        <taxon>Tracheophyta</taxon>
        <taxon>Spermatophyta</taxon>
        <taxon>Magnoliopsida</taxon>
        <taxon>eudicotyledons</taxon>
        <taxon>Gunneridae</taxon>
        <taxon>Pentapetalae</taxon>
        <taxon>asterids</taxon>
        <taxon>campanulids</taxon>
        <taxon>Asterales</taxon>
        <taxon>Asteraceae</taxon>
        <taxon>Asteroideae</taxon>
        <taxon>Heliantheae alliance</taxon>
        <taxon>Tageteae</taxon>
        <taxon>Tagetes</taxon>
    </lineage>
</organism>
<comment type="caution">
    <text evidence="1">The sequence shown here is derived from an EMBL/GenBank/DDBJ whole genome shotgun (WGS) entry which is preliminary data.</text>
</comment>
<evidence type="ECO:0000313" key="1">
    <source>
        <dbReference type="EMBL" id="KAK1432238.1"/>
    </source>
</evidence>
<gene>
    <name evidence="1" type="ORF">QVD17_09132</name>
</gene>
<evidence type="ECO:0000313" key="2">
    <source>
        <dbReference type="Proteomes" id="UP001229421"/>
    </source>
</evidence>
<name>A0AAD8L0C8_TARER</name>
<reference evidence="1" key="1">
    <citation type="journal article" date="2023" name="bioRxiv">
        <title>Improved chromosome-level genome assembly for marigold (Tagetes erecta).</title>
        <authorList>
            <person name="Jiang F."/>
            <person name="Yuan L."/>
            <person name="Wang S."/>
            <person name="Wang H."/>
            <person name="Xu D."/>
            <person name="Wang A."/>
            <person name="Fan W."/>
        </authorList>
    </citation>
    <scope>NUCLEOTIDE SEQUENCE</scope>
    <source>
        <strain evidence="1">WSJ</strain>
        <tissue evidence="1">Leaf</tissue>
    </source>
</reference>
<protein>
    <submittedName>
        <fullName evidence="1">Uncharacterized protein</fullName>
    </submittedName>
</protein>